<gene>
    <name evidence="2" type="ORF">CALCODRAFT_507466</name>
</gene>
<dbReference type="OrthoDB" id="10447875at2759"/>
<dbReference type="InParanoid" id="A0A165HQC9"/>
<protein>
    <submittedName>
        <fullName evidence="2">Uncharacterized protein</fullName>
    </submittedName>
</protein>
<reference evidence="2 3" key="1">
    <citation type="journal article" date="2016" name="Mol. Biol. Evol.">
        <title>Comparative Genomics of Early-Diverging Mushroom-Forming Fungi Provides Insights into the Origins of Lignocellulose Decay Capabilities.</title>
        <authorList>
            <person name="Nagy L.G."/>
            <person name="Riley R."/>
            <person name="Tritt A."/>
            <person name="Adam C."/>
            <person name="Daum C."/>
            <person name="Floudas D."/>
            <person name="Sun H."/>
            <person name="Yadav J.S."/>
            <person name="Pangilinan J."/>
            <person name="Larsson K.H."/>
            <person name="Matsuura K."/>
            <person name="Barry K."/>
            <person name="Labutti K."/>
            <person name="Kuo R."/>
            <person name="Ohm R.A."/>
            <person name="Bhattacharya S.S."/>
            <person name="Shirouzu T."/>
            <person name="Yoshinaga Y."/>
            <person name="Martin F.M."/>
            <person name="Grigoriev I.V."/>
            <person name="Hibbett D.S."/>
        </authorList>
    </citation>
    <scope>NUCLEOTIDE SEQUENCE [LARGE SCALE GENOMIC DNA]</scope>
    <source>
        <strain evidence="2 3">HHB12733</strain>
    </source>
</reference>
<organism evidence="2 3">
    <name type="scientific">Calocera cornea HHB12733</name>
    <dbReference type="NCBI Taxonomy" id="1353952"/>
    <lineage>
        <taxon>Eukaryota</taxon>
        <taxon>Fungi</taxon>
        <taxon>Dikarya</taxon>
        <taxon>Basidiomycota</taxon>
        <taxon>Agaricomycotina</taxon>
        <taxon>Dacrymycetes</taxon>
        <taxon>Dacrymycetales</taxon>
        <taxon>Dacrymycetaceae</taxon>
        <taxon>Calocera</taxon>
    </lineage>
</organism>
<evidence type="ECO:0000256" key="1">
    <source>
        <dbReference type="SAM" id="MobiDB-lite"/>
    </source>
</evidence>
<feature type="region of interest" description="Disordered" evidence="1">
    <location>
        <begin position="369"/>
        <end position="419"/>
    </location>
</feature>
<evidence type="ECO:0000313" key="3">
    <source>
        <dbReference type="Proteomes" id="UP000076842"/>
    </source>
</evidence>
<dbReference type="AlphaFoldDB" id="A0A165HQC9"/>
<proteinExistence type="predicted"/>
<accession>A0A165HQC9</accession>
<dbReference type="EMBL" id="KV423939">
    <property type="protein sequence ID" value="KZT59600.1"/>
    <property type="molecule type" value="Genomic_DNA"/>
</dbReference>
<dbReference type="Proteomes" id="UP000076842">
    <property type="component" value="Unassembled WGS sequence"/>
</dbReference>
<name>A0A165HQC9_9BASI</name>
<keyword evidence="3" id="KW-1185">Reference proteome</keyword>
<feature type="compositionally biased region" description="Basic and acidic residues" evidence="1">
    <location>
        <begin position="371"/>
        <end position="388"/>
    </location>
</feature>
<evidence type="ECO:0000313" key="2">
    <source>
        <dbReference type="EMBL" id="KZT59600.1"/>
    </source>
</evidence>
<sequence length="419" mass="47488">MSQPIEPPRGPALPDHPLRSLFKCTAAQARMLVAMLPGDPHQYLLGRQLVPFRDKHPHDQRALQLRNQARYFYDDDKYVCFHWVESTGRTVKMDWGNTMVISCRFFATSDDCRYEVLTELMSIRTARKEEGLPLVIPREPITYPPGERPDWDLPSYACQSLAFIGDVRPNGPAPAPDDSRWLLDDDEEDQRMVGDDLGTAHINWDQRVTDLFGFFRTPAGVPFAAYFLREILEYYTILGKDANDALLVEIKSLGQLAPGQTQFPRPNDDHWTQMMDSLGSFLHFSNPEPYFEQAQIGGKQHIARDILGLPQLRKAYAHLNINWHKCCEIVDGRRALTGAYMEATDMEVSRMPAPLRAATAPIMRHIIPNRIRRDQRREEAKAAREKEAASQASSSTAGPAHADAPGWDSVRGHVSRGDL</sequence>